<dbReference type="AlphaFoldDB" id="A0A0R1QXY8"/>
<reference evidence="1 2" key="1">
    <citation type="journal article" date="2015" name="Genome Announc.">
        <title>Expanding the biotechnology potential of lactobacilli through comparative genomics of 213 strains and associated genera.</title>
        <authorList>
            <person name="Sun Z."/>
            <person name="Harris H.M."/>
            <person name="McCann A."/>
            <person name="Guo C."/>
            <person name="Argimon S."/>
            <person name="Zhang W."/>
            <person name="Yang X."/>
            <person name="Jeffery I.B."/>
            <person name="Cooney J.C."/>
            <person name="Kagawa T.F."/>
            <person name="Liu W."/>
            <person name="Song Y."/>
            <person name="Salvetti E."/>
            <person name="Wrobel A."/>
            <person name="Rasinkangas P."/>
            <person name="Parkhill J."/>
            <person name="Rea M.C."/>
            <person name="O'Sullivan O."/>
            <person name="Ritari J."/>
            <person name="Douillard F.P."/>
            <person name="Paul Ross R."/>
            <person name="Yang R."/>
            <person name="Briner A.E."/>
            <person name="Felis G.E."/>
            <person name="de Vos W.M."/>
            <person name="Barrangou R."/>
            <person name="Klaenhammer T.R."/>
            <person name="Caufield P.W."/>
            <person name="Cui Y."/>
            <person name="Zhang H."/>
            <person name="O'Toole P.W."/>
        </authorList>
    </citation>
    <scope>NUCLEOTIDE SEQUENCE [LARGE SCALE GENOMIC DNA]</scope>
    <source>
        <strain evidence="1 2">DSM 15429</strain>
    </source>
</reference>
<evidence type="ECO:0008006" key="3">
    <source>
        <dbReference type="Google" id="ProtNLM"/>
    </source>
</evidence>
<comment type="caution">
    <text evidence="1">The sequence shown here is derived from an EMBL/GenBank/DDBJ whole genome shotgun (WGS) entry which is preliminary data.</text>
</comment>
<dbReference type="PATRIC" id="fig|1423805.4.peg.964"/>
<evidence type="ECO:0000313" key="1">
    <source>
        <dbReference type="EMBL" id="KRL49049.1"/>
    </source>
</evidence>
<evidence type="ECO:0000313" key="2">
    <source>
        <dbReference type="Proteomes" id="UP000051835"/>
    </source>
</evidence>
<dbReference type="RefSeq" id="WP_082605112.1">
    <property type="nucleotide sequence ID" value="NZ_AZFC01000013.1"/>
</dbReference>
<name>A0A0R1QXY8_9LACO</name>
<organism evidence="1 2">
    <name type="scientific">Levilactobacillus spicheri DSM 15429</name>
    <dbReference type="NCBI Taxonomy" id="1423805"/>
    <lineage>
        <taxon>Bacteria</taxon>
        <taxon>Bacillati</taxon>
        <taxon>Bacillota</taxon>
        <taxon>Bacilli</taxon>
        <taxon>Lactobacillales</taxon>
        <taxon>Lactobacillaceae</taxon>
        <taxon>Levilactobacillus</taxon>
    </lineage>
</organism>
<gene>
    <name evidence="1" type="ORF">FD37_GL000940</name>
</gene>
<proteinExistence type="predicted"/>
<protein>
    <recommendedName>
        <fullName evidence="3">DUF1643 domain-containing protein</fullName>
    </recommendedName>
</protein>
<sequence length="258" mass="27892">MTTPFQAMLQGKRPTVLTEVDQQRGFYLIPEHAPQGAAGQAALAGKPLRNPAGDQYLFRFGMTIVPVTPPNQRAVLVLMMNPGSAGRQVGAATISADNTVKRLYRQLGPEFGRIITVNTMPFYDSASQHLRQTIRTLADEAGITPANWSQANVSSIQAILAQLNAQGENVDILLGTGNLQSYNRAEFGKIMRALTPDQRANHLYAGKILKSGDSAHLNPQGPLFDFGQANWLPVRLVPTRVGRSASFHVAPKEGSAHG</sequence>
<dbReference type="EMBL" id="AZFC01000013">
    <property type="protein sequence ID" value="KRL49049.1"/>
    <property type="molecule type" value="Genomic_DNA"/>
</dbReference>
<accession>A0A0R1QXY8</accession>
<dbReference type="Proteomes" id="UP000051835">
    <property type="component" value="Unassembled WGS sequence"/>
</dbReference>